<gene>
    <name evidence="1" type="ORF">PG993_010782</name>
</gene>
<proteinExistence type="predicted"/>
<sequence>MSPIPHGLPAMLGPRGSNHLVVLRLADKRAASFGSLHHGLETPYPVEKALTPISGKLFSVVKISGRKNNHAISPGYGFTTSTVVHKPEDIALRPSVNLTDGRLSRHVGPYKIESKAIFVRAWGHDTSDDLSDPLVLLVRQLLFARRNSTKAKALTSVTSDTRRPGEAASYALACITMTDDTLLAIQNAVGVDGPGSGPAVWFVPTRTVENILVYVLNV</sequence>
<evidence type="ECO:0000313" key="2">
    <source>
        <dbReference type="Proteomes" id="UP001444661"/>
    </source>
</evidence>
<accession>A0ABR1SCN2</accession>
<evidence type="ECO:0000313" key="1">
    <source>
        <dbReference type="EMBL" id="KAK8029491.1"/>
    </source>
</evidence>
<reference evidence="1 2" key="1">
    <citation type="submission" date="2023-01" db="EMBL/GenBank/DDBJ databases">
        <title>Analysis of 21 Apiospora genomes using comparative genomics revels a genus with tremendous synthesis potential of carbohydrate active enzymes and secondary metabolites.</title>
        <authorList>
            <person name="Sorensen T."/>
        </authorList>
    </citation>
    <scope>NUCLEOTIDE SEQUENCE [LARGE SCALE GENOMIC DNA]</scope>
    <source>
        <strain evidence="1 2">CBS 33761</strain>
    </source>
</reference>
<comment type="caution">
    <text evidence="1">The sequence shown here is derived from an EMBL/GenBank/DDBJ whole genome shotgun (WGS) entry which is preliminary data.</text>
</comment>
<keyword evidence="2" id="KW-1185">Reference proteome</keyword>
<dbReference type="Proteomes" id="UP001444661">
    <property type="component" value="Unassembled WGS sequence"/>
</dbReference>
<name>A0ABR1SCN2_9PEZI</name>
<organism evidence="1 2">
    <name type="scientific">Apiospora rasikravindrae</name>
    <dbReference type="NCBI Taxonomy" id="990691"/>
    <lineage>
        <taxon>Eukaryota</taxon>
        <taxon>Fungi</taxon>
        <taxon>Dikarya</taxon>
        <taxon>Ascomycota</taxon>
        <taxon>Pezizomycotina</taxon>
        <taxon>Sordariomycetes</taxon>
        <taxon>Xylariomycetidae</taxon>
        <taxon>Amphisphaeriales</taxon>
        <taxon>Apiosporaceae</taxon>
        <taxon>Apiospora</taxon>
    </lineage>
</organism>
<dbReference type="EMBL" id="JAQQWK010000010">
    <property type="protein sequence ID" value="KAK8029491.1"/>
    <property type="molecule type" value="Genomic_DNA"/>
</dbReference>
<protein>
    <submittedName>
        <fullName evidence="1">Uncharacterized protein</fullName>
    </submittedName>
</protein>